<accession>A0ACC1X869</accession>
<name>A0ACC1X869_MELAZ</name>
<comment type="caution">
    <text evidence="1">The sequence shown here is derived from an EMBL/GenBank/DDBJ whole genome shotgun (WGS) entry which is preliminary data.</text>
</comment>
<proteinExistence type="predicted"/>
<reference evidence="1 2" key="1">
    <citation type="journal article" date="2023" name="Science">
        <title>Complex scaffold remodeling in plant triterpene biosynthesis.</title>
        <authorList>
            <person name="De La Pena R."/>
            <person name="Hodgson H."/>
            <person name="Liu J.C."/>
            <person name="Stephenson M.J."/>
            <person name="Martin A.C."/>
            <person name="Owen C."/>
            <person name="Harkess A."/>
            <person name="Leebens-Mack J."/>
            <person name="Jimenez L.E."/>
            <person name="Osbourn A."/>
            <person name="Sattely E.S."/>
        </authorList>
    </citation>
    <scope>NUCLEOTIDE SEQUENCE [LARGE SCALE GENOMIC DNA]</scope>
    <source>
        <strain evidence="2">cv. JPN11</strain>
        <tissue evidence="1">Leaf</tissue>
    </source>
</reference>
<evidence type="ECO:0000313" key="1">
    <source>
        <dbReference type="EMBL" id="KAJ4707323.1"/>
    </source>
</evidence>
<dbReference type="Proteomes" id="UP001164539">
    <property type="component" value="Chromosome 11"/>
</dbReference>
<protein>
    <submittedName>
        <fullName evidence="1">Uncharacterized protein</fullName>
    </submittedName>
</protein>
<evidence type="ECO:0000313" key="2">
    <source>
        <dbReference type="Proteomes" id="UP001164539"/>
    </source>
</evidence>
<sequence length="163" mass="18514">MKYKSVLLNTTTHLLTEKLPSSSIQLVSNNSTKNTNEELEISKPKCRIFCRRGLQLSSFWVSSGAKLDDQNRSTRRTMCCECLCQISAKTELKSPCDLLSIRSTAEDKTEEKNREEQADPTQKNMPCFLTFESHECKVKVIGNLTFSKCLIYKGTQVGYEISK</sequence>
<organism evidence="1 2">
    <name type="scientific">Melia azedarach</name>
    <name type="common">Chinaberry tree</name>
    <dbReference type="NCBI Taxonomy" id="155640"/>
    <lineage>
        <taxon>Eukaryota</taxon>
        <taxon>Viridiplantae</taxon>
        <taxon>Streptophyta</taxon>
        <taxon>Embryophyta</taxon>
        <taxon>Tracheophyta</taxon>
        <taxon>Spermatophyta</taxon>
        <taxon>Magnoliopsida</taxon>
        <taxon>eudicotyledons</taxon>
        <taxon>Gunneridae</taxon>
        <taxon>Pentapetalae</taxon>
        <taxon>rosids</taxon>
        <taxon>malvids</taxon>
        <taxon>Sapindales</taxon>
        <taxon>Meliaceae</taxon>
        <taxon>Melia</taxon>
    </lineage>
</organism>
<keyword evidence="2" id="KW-1185">Reference proteome</keyword>
<gene>
    <name evidence="1" type="ORF">OWV82_020860</name>
</gene>
<dbReference type="EMBL" id="CM051404">
    <property type="protein sequence ID" value="KAJ4707323.1"/>
    <property type="molecule type" value="Genomic_DNA"/>
</dbReference>